<dbReference type="Gene3D" id="3.30.310.260">
    <property type="match status" value="1"/>
</dbReference>
<dbReference type="Pfam" id="PF00730">
    <property type="entry name" value="HhH-GPD"/>
    <property type="match status" value="1"/>
</dbReference>
<dbReference type="InterPro" id="IPR011257">
    <property type="entry name" value="DNA_glycosylase"/>
</dbReference>
<keyword evidence="7" id="KW-0511">Multifunctional enzyme</keyword>
<sequence length="292" mass="34820">MKIHEEKNRIIVENMKDFEPKHIFECGQCFRWNLEEDNSYTGVAFGKILNIKKENNIVYFNNTNSDEFHNIWYKYFDLERDYTSIKNNLRKIDDYLEKAVEFGGGIRILNQDEWEIIISFIISANNRIPMIKKAIENLSKNYGEYIGEFRGEKYYSFPSPEKINSLSEEEIRKCGTGFRARYIKDTSFIINKNRDDIYRYKNLDTDMCKKELLQFCGVGPKVADCIMLFSMQKYDTFPVDVWVKRVMEEFYLEENLSLKKIRDYGINKFKGLSGFAQQYLFYYARELGIGRK</sequence>
<dbReference type="Proteomes" id="UP000242497">
    <property type="component" value="Unassembled WGS sequence"/>
</dbReference>
<evidence type="ECO:0000256" key="4">
    <source>
        <dbReference type="ARBA" id="ARBA00022801"/>
    </source>
</evidence>
<evidence type="ECO:0000256" key="3">
    <source>
        <dbReference type="ARBA" id="ARBA00022763"/>
    </source>
</evidence>
<evidence type="ECO:0000256" key="8">
    <source>
        <dbReference type="ARBA" id="ARBA00023295"/>
    </source>
</evidence>
<dbReference type="AlphaFoldDB" id="A0A1M6T654"/>
<evidence type="ECO:0000256" key="1">
    <source>
        <dbReference type="ARBA" id="ARBA00010679"/>
    </source>
</evidence>
<dbReference type="Gene3D" id="1.10.1670.10">
    <property type="entry name" value="Helix-hairpin-Helix base-excision DNA repair enzymes (C-terminal)"/>
    <property type="match status" value="1"/>
</dbReference>
<dbReference type="Pfam" id="PF07934">
    <property type="entry name" value="OGG_N"/>
    <property type="match status" value="1"/>
</dbReference>
<accession>A0A1M6T654</accession>
<feature type="domain" description="HhH-GPD" evidence="10">
    <location>
        <begin position="122"/>
        <end position="285"/>
    </location>
</feature>
<keyword evidence="4" id="KW-0378">Hydrolase</keyword>
<proteinExistence type="inferred from homology"/>
<dbReference type="PANTHER" id="PTHR10242:SF2">
    <property type="entry name" value="N-GLYCOSYLASE_DNA LYASE"/>
    <property type="match status" value="1"/>
</dbReference>
<dbReference type="EMBL" id="FRAE01000085">
    <property type="protein sequence ID" value="SHK52394.1"/>
    <property type="molecule type" value="Genomic_DNA"/>
</dbReference>
<comment type="similarity">
    <text evidence="1">Belongs to the type-1 OGG1 family.</text>
</comment>
<evidence type="ECO:0000256" key="7">
    <source>
        <dbReference type="ARBA" id="ARBA00023268"/>
    </source>
</evidence>
<evidence type="ECO:0000259" key="10">
    <source>
        <dbReference type="SMART" id="SM00478"/>
    </source>
</evidence>
<dbReference type="GO" id="GO:0140078">
    <property type="term" value="F:class I DNA-(apurinic or apyrimidinic site) endonuclease activity"/>
    <property type="evidence" value="ECO:0007669"/>
    <property type="project" value="UniProtKB-EC"/>
</dbReference>
<dbReference type="InterPro" id="IPR023170">
    <property type="entry name" value="HhH_base_excis_C"/>
</dbReference>
<evidence type="ECO:0000256" key="5">
    <source>
        <dbReference type="ARBA" id="ARBA00023204"/>
    </source>
</evidence>
<evidence type="ECO:0000256" key="9">
    <source>
        <dbReference type="ARBA" id="ARBA00044632"/>
    </source>
</evidence>
<dbReference type="GO" id="GO:0006284">
    <property type="term" value="P:base-excision repair"/>
    <property type="evidence" value="ECO:0007669"/>
    <property type="project" value="InterPro"/>
</dbReference>
<keyword evidence="3" id="KW-0227">DNA damage</keyword>
<dbReference type="SUPFAM" id="SSF55945">
    <property type="entry name" value="TATA-box binding protein-like"/>
    <property type="match status" value="1"/>
</dbReference>
<keyword evidence="5" id="KW-0234">DNA repair</keyword>
<evidence type="ECO:0000256" key="2">
    <source>
        <dbReference type="ARBA" id="ARBA00012720"/>
    </source>
</evidence>
<evidence type="ECO:0000256" key="6">
    <source>
        <dbReference type="ARBA" id="ARBA00023239"/>
    </source>
</evidence>
<dbReference type="PANTHER" id="PTHR10242">
    <property type="entry name" value="8-OXOGUANINE DNA GLYCOSYLASE"/>
    <property type="match status" value="1"/>
</dbReference>
<dbReference type="STRING" id="1123349.SAMN02744037_02520"/>
<dbReference type="RefSeq" id="WP_072890565.1">
    <property type="nucleotide sequence ID" value="NZ_FRAE01000085.1"/>
</dbReference>
<dbReference type="GO" id="GO:0003684">
    <property type="term" value="F:damaged DNA binding"/>
    <property type="evidence" value="ECO:0007669"/>
    <property type="project" value="InterPro"/>
</dbReference>
<evidence type="ECO:0000313" key="12">
    <source>
        <dbReference type="Proteomes" id="UP000242497"/>
    </source>
</evidence>
<dbReference type="CDD" id="cd00056">
    <property type="entry name" value="ENDO3c"/>
    <property type="match status" value="1"/>
</dbReference>
<dbReference type="SUPFAM" id="SSF48150">
    <property type="entry name" value="DNA-glycosylase"/>
    <property type="match status" value="1"/>
</dbReference>
<organism evidence="11 12">
    <name type="scientific">Tepidibacter formicigenes DSM 15518</name>
    <dbReference type="NCBI Taxonomy" id="1123349"/>
    <lineage>
        <taxon>Bacteria</taxon>
        <taxon>Bacillati</taxon>
        <taxon>Bacillota</taxon>
        <taxon>Clostridia</taxon>
        <taxon>Peptostreptococcales</taxon>
        <taxon>Peptostreptococcaceae</taxon>
        <taxon>Tepidibacter</taxon>
    </lineage>
</organism>
<reference evidence="12" key="1">
    <citation type="submission" date="2016-11" db="EMBL/GenBank/DDBJ databases">
        <authorList>
            <person name="Varghese N."/>
            <person name="Submissions S."/>
        </authorList>
    </citation>
    <scope>NUCLEOTIDE SEQUENCE [LARGE SCALE GENOMIC DNA]</scope>
    <source>
        <strain evidence="12">DSM 15518</strain>
    </source>
</reference>
<dbReference type="InterPro" id="IPR003265">
    <property type="entry name" value="HhH-GPD_domain"/>
</dbReference>
<keyword evidence="6 11" id="KW-0456">Lyase</keyword>
<dbReference type="SMART" id="SM00478">
    <property type="entry name" value="ENDO3c"/>
    <property type="match status" value="1"/>
</dbReference>
<dbReference type="OrthoDB" id="9798522at2"/>
<protein>
    <recommendedName>
        <fullName evidence="2">DNA-(apurinic or apyrimidinic site) lyase</fullName>
        <ecNumber evidence="2">4.2.99.18</ecNumber>
    </recommendedName>
</protein>
<name>A0A1M6T654_9FIRM</name>
<dbReference type="GO" id="GO:0006289">
    <property type="term" value="P:nucleotide-excision repair"/>
    <property type="evidence" value="ECO:0007669"/>
    <property type="project" value="InterPro"/>
</dbReference>
<dbReference type="Gene3D" id="1.10.340.30">
    <property type="entry name" value="Hypothetical protein, domain 2"/>
    <property type="match status" value="1"/>
</dbReference>
<dbReference type="InterPro" id="IPR052054">
    <property type="entry name" value="Oxidative_DNA_repair_enzyme"/>
</dbReference>
<comment type="catalytic activity">
    <reaction evidence="9">
        <text>2'-deoxyribonucleotide-(2'-deoxyribose 5'-phosphate)-2'-deoxyribonucleotide-DNA = a 3'-end 2'-deoxyribonucleotide-(2,3-dehydro-2,3-deoxyribose 5'-phosphate)-DNA + a 5'-end 5'-phospho-2'-deoxyribonucleoside-DNA + H(+)</text>
        <dbReference type="Rhea" id="RHEA:66592"/>
        <dbReference type="Rhea" id="RHEA-COMP:13180"/>
        <dbReference type="Rhea" id="RHEA-COMP:16897"/>
        <dbReference type="Rhea" id="RHEA-COMP:17067"/>
        <dbReference type="ChEBI" id="CHEBI:15378"/>
        <dbReference type="ChEBI" id="CHEBI:136412"/>
        <dbReference type="ChEBI" id="CHEBI:157695"/>
        <dbReference type="ChEBI" id="CHEBI:167181"/>
        <dbReference type="EC" id="4.2.99.18"/>
    </reaction>
</comment>
<dbReference type="InterPro" id="IPR012904">
    <property type="entry name" value="OGG_N"/>
</dbReference>
<keyword evidence="12" id="KW-1185">Reference proteome</keyword>
<dbReference type="EC" id="4.2.99.18" evidence="2"/>
<evidence type="ECO:0000313" key="11">
    <source>
        <dbReference type="EMBL" id="SHK52394.1"/>
    </source>
</evidence>
<keyword evidence="8" id="KW-0326">Glycosidase</keyword>
<gene>
    <name evidence="11" type="ORF">SAMN02744037_02520</name>
</gene>
<dbReference type="GO" id="GO:0008534">
    <property type="term" value="F:oxidized purine nucleobase lesion DNA N-glycosylase activity"/>
    <property type="evidence" value="ECO:0007669"/>
    <property type="project" value="InterPro"/>
</dbReference>